<dbReference type="RefSeq" id="WP_219535739.1">
    <property type="nucleotide sequence ID" value="NZ_JAHKRM010000027.1"/>
</dbReference>
<dbReference type="Pfam" id="PF01909">
    <property type="entry name" value="NTP_transf_2"/>
    <property type="match status" value="1"/>
</dbReference>
<evidence type="ECO:0000313" key="2">
    <source>
        <dbReference type="EMBL" id="MFD1546377.1"/>
    </source>
</evidence>
<dbReference type="EMBL" id="JBHUCM010000066">
    <property type="protein sequence ID" value="MFD1546377.1"/>
    <property type="molecule type" value="Genomic_DNA"/>
</dbReference>
<name>A0ABW4GV48_9ACTN</name>
<organism evidence="2 3">
    <name type="scientific">Nonomuraea guangzhouensis</name>
    <dbReference type="NCBI Taxonomy" id="1291555"/>
    <lineage>
        <taxon>Bacteria</taxon>
        <taxon>Bacillati</taxon>
        <taxon>Actinomycetota</taxon>
        <taxon>Actinomycetes</taxon>
        <taxon>Streptosporangiales</taxon>
        <taxon>Streptosporangiaceae</taxon>
        <taxon>Nonomuraea</taxon>
    </lineage>
</organism>
<evidence type="ECO:0000259" key="1">
    <source>
        <dbReference type="Pfam" id="PF01909"/>
    </source>
</evidence>
<feature type="domain" description="Polymerase nucleotidyl transferase" evidence="1">
    <location>
        <begin position="33"/>
        <end position="64"/>
    </location>
</feature>
<dbReference type="CDD" id="cd05403">
    <property type="entry name" value="NT_KNTase_like"/>
    <property type="match status" value="1"/>
</dbReference>
<protein>
    <submittedName>
        <fullName evidence="2">Nucleotidyltransferase domain-containing protein</fullName>
    </submittedName>
</protein>
<dbReference type="InterPro" id="IPR002934">
    <property type="entry name" value="Polymerase_NTP_transf_dom"/>
</dbReference>
<gene>
    <name evidence="2" type="ORF">ACFSJ0_55740</name>
</gene>
<sequence length="243" mass="25649">MSAESSKAPSAPRLAGIRSRWLGAATAGLHHDPGVAGAALVGSLGAGQADDWSDIDLLVFVDDAHLHDYAVPGRLPSGPGTLTAAFDARHNGPRGTRALGLHYVVDGLPLWVDWHIHPISRAGWAAGSAVILDRQGFDRLPATFSELLSTGESEPPTPKQPIDHQIARLAMVPIAGKRIARRSPETARMIEFLGGPYAPGASWRHHLATLRQMLNGFAVLGGGVPDSVAAGHAYLDLVEETLD</sequence>
<keyword evidence="3" id="KW-1185">Reference proteome</keyword>
<dbReference type="Proteomes" id="UP001597097">
    <property type="component" value="Unassembled WGS sequence"/>
</dbReference>
<reference evidence="3" key="1">
    <citation type="journal article" date="2019" name="Int. J. Syst. Evol. Microbiol.">
        <title>The Global Catalogue of Microorganisms (GCM) 10K type strain sequencing project: providing services to taxonomists for standard genome sequencing and annotation.</title>
        <authorList>
            <consortium name="The Broad Institute Genomics Platform"/>
            <consortium name="The Broad Institute Genome Sequencing Center for Infectious Disease"/>
            <person name="Wu L."/>
            <person name="Ma J."/>
        </authorList>
    </citation>
    <scope>NUCLEOTIDE SEQUENCE [LARGE SCALE GENOMIC DNA]</scope>
    <source>
        <strain evidence="3">CGMCC 1.15399</strain>
    </source>
</reference>
<evidence type="ECO:0000313" key="3">
    <source>
        <dbReference type="Proteomes" id="UP001597097"/>
    </source>
</evidence>
<comment type="caution">
    <text evidence="2">The sequence shown here is derived from an EMBL/GenBank/DDBJ whole genome shotgun (WGS) entry which is preliminary data.</text>
</comment>
<proteinExistence type="predicted"/>
<accession>A0ABW4GV48</accession>